<dbReference type="Pfam" id="PF03081">
    <property type="entry name" value="Exo70_C"/>
    <property type="match status" value="1"/>
</dbReference>
<dbReference type="InterPro" id="IPR046364">
    <property type="entry name" value="Exo70_C"/>
</dbReference>
<dbReference type="GO" id="GO:0005546">
    <property type="term" value="F:phosphatidylinositol-4,5-bisphosphate binding"/>
    <property type="evidence" value="ECO:0007669"/>
    <property type="project" value="InterPro"/>
</dbReference>
<dbReference type="Proteomes" id="UP000595140">
    <property type="component" value="Unassembled WGS sequence"/>
</dbReference>
<evidence type="ECO:0000259" key="5">
    <source>
        <dbReference type="Pfam" id="PF03081"/>
    </source>
</evidence>
<name>A0A484LU19_9ASTE</name>
<gene>
    <name evidence="6" type="ORF">CCAM_LOCUS21787</name>
</gene>
<feature type="domain" description="Exocyst complex subunit Exo70 C-terminal" evidence="5">
    <location>
        <begin position="264"/>
        <end position="627"/>
    </location>
</feature>
<organism evidence="6 7">
    <name type="scientific">Cuscuta campestris</name>
    <dbReference type="NCBI Taxonomy" id="132261"/>
    <lineage>
        <taxon>Eukaryota</taxon>
        <taxon>Viridiplantae</taxon>
        <taxon>Streptophyta</taxon>
        <taxon>Embryophyta</taxon>
        <taxon>Tracheophyta</taxon>
        <taxon>Spermatophyta</taxon>
        <taxon>Magnoliopsida</taxon>
        <taxon>eudicotyledons</taxon>
        <taxon>Gunneridae</taxon>
        <taxon>Pentapetalae</taxon>
        <taxon>asterids</taxon>
        <taxon>lamiids</taxon>
        <taxon>Solanales</taxon>
        <taxon>Convolvulaceae</taxon>
        <taxon>Cuscuteae</taxon>
        <taxon>Cuscuta</taxon>
        <taxon>Cuscuta subgen. Grammica</taxon>
        <taxon>Cuscuta sect. Cleistogrammica</taxon>
    </lineage>
</organism>
<dbReference type="AlphaFoldDB" id="A0A484LU19"/>
<keyword evidence="2 3" id="KW-0813">Transport</keyword>
<feature type="region of interest" description="Disordered" evidence="4">
    <location>
        <begin position="1"/>
        <end position="45"/>
    </location>
</feature>
<dbReference type="InterPro" id="IPR004140">
    <property type="entry name" value="Exo70"/>
</dbReference>
<evidence type="ECO:0000256" key="2">
    <source>
        <dbReference type="ARBA" id="ARBA00022448"/>
    </source>
</evidence>
<dbReference type="OrthoDB" id="1922221at2759"/>
<evidence type="ECO:0000256" key="4">
    <source>
        <dbReference type="SAM" id="MobiDB-lite"/>
    </source>
</evidence>
<evidence type="ECO:0000256" key="3">
    <source>
        <dbReference type="RuleBase" id="RU365026"/>
    </source>
</evidence>
<dbReference type="GO" id="GO:0000145">
    <property type="term" value="C:exocyst"/>
    <property type="evidence" value="ECO:0007669"/>
    <property type="project" value="InterPro"/>
</dbReference>
<dbReference type="Gene3D" id="1.20.1280.170">
    <property type="entry name" value="Exocyst complex component Exo70"/>
    <property type="match status" value="1"/>
</dbReference>
<comment type="similarity">
    <text evidence="1 3">Belongs to the EXO70 family.</text>
</comment>
<keyword evidence="7" id="KW-1185">Reference proteome</keyword>
<dbReference type="SUPFAM" id="SSF74788">
    <property type="entry name" value="Cullin repeat-like"/>
    <property type="match status" value="1"/>
</dbReference>
<accession>A0A484LU19</accession>
<keyword evidence="3" id="KW-0268">Exocytosis</keyword>
<dbReference type="InterPro" id="IPR016159">
    <property type="entry name" value="Cullin_repeat-like_dom_sf"/>
</dbReference>
<comment type="function">
    <text evidence="3">Component of the exocyst complex.</text>
</comment>
<evidence type="ECO:0000256" key="1">
    <source>
        <dbReference type="ARBA" id="ARBA00006756"/>
    </source>
</evidence>
<dbReference type="GO" id="GO:0015031">
    <property type="term" value="P:protein transport"/>
    <property type="evidence" value="ECO:0007669"/>
    <property type="project" value="UniProtKB-KW"/>
</dbReference>
<protein>
    <recommendedName>
        <fullName evidence="3">Exocyst subunit Exo70 family protein</fullName>
    </recommendedName>
</protein>
<dbReference type="PANTHER" id="PTHR12542:SF127">
    <property type="entry name" value="EXOCYST COMPLEX COMPONENT EXO70C1"/>
    <property type="match status" value="1"/>
</dbReference>
<reference evidence="6 7" key="1">
    <citation type="submission" date="2018-04" db="EMBL/GenBank/DDBJ databases">
        <authorList>
            <person name="Vogel A."/>
        </authorList>
    </citation>
    <scope>NUCLEOTIDE SEQUENCE [LARGE SCALE GENOMIC DNA]</scope>
</reference>
<evidence type="ECO:0000313" key="7">
    <source>
        <dbReference type="Proteomes" id="UP000595140"/>
    </source>
</evidence>
<dbReference type="Pfam" id="PF20669">
    <property type="entry name" value="Exo70_N"/>
    <property type="match status" value="1"/>
</dbReference>
<sequence>MADTEKECDNDNNNNNLDEEQQQQQEHKSQTTTDDDYNSINNQEEYNTLPPDLLKISQDIDQYIFNLWSSRDVVDSKPPDVPICVEQFAVLLEETVDDYDRRSGKWSLMRDDEAAAASFLQSAERLSKLSKSLSHFSSEYKYAFSISRVGGVLQRAMAHLEEEFKSCLEDYKSLQVCREGDEHETGSNGEIVSENNEECVLLNLKKLAKAMKFGAYEAECWHAYFASRQAAVEESLHRLGFERRSAEEVQKMGWDCLEREIVAWLRTFKYCSAELLTAEKKLSAAIFEDYPSMSDSIVNDLSRFTLAHLLDFSNAVAAVTTSTPDKLYKFLDMYEALRDLLPTMSALLRPEFMEHLKAEAMLTCCRLAEMAIGIIQELESTISSDPTKNPVPGRGVHPVTRTIVNAVERACCYRDTLEQVFLEHQRIVQTAATPPEETGAAEPLSPFGQQIARVMELLNANLEAKSKHYKDPSLSLIFMMNNGRYVMQKVRGSEGMSAVLTSAWVRRNSAELQQYHKNYQRETWGRLLQCLATEGLTTGSNGKVNKPVLKERFKSFNSVFDDIVKAQSSWVISDEQLQSELRVSICNMVVPAYRSFLARFSQTFTPGRQTEKYVKYQGEDLEKYIDELFDGSAAAGKKK</sequence>
<evidence type="ECO:0000313" key="6">
    <source>
        <dbReference type="EMBL" id="VFQ80011.1"/>
    </source>
</evidence>
<dbReference type="EMBL" id="OOIL02002044">
    <property type="protein sequence ID" value="VFQ80011.1"/>
    <property type="molecule type" value="Genomic_DNA"/>
</dbReference>
<keyword evidence="3" id="KW-0653">Protein transport</keyword>
<proteinExistence type="inferred from homology"/>
<dbReference type="PANTHER" id="PTHR12542">
    <property type="entry name" value="EXOCYST COMPLEX PROTEIN EXO70"/>
    <property type="match status" value="1"/>
</dbReference>
<dbReference type="GO" id="GO:0006887">
    <property type="term" value="P:exocytosis"/>
    <property type="evidence" value="ECO:0007669"/>
    <property type="project" value="UniProtKB-KW"/>
</dbReference>